<comment type="caution">
    <text evidence="7">The sequence shown here is derived from an EMBL/GenBank/DDBJ whole genome shotgun (WGS) entry which is preliminary data.</text>
</comment>
<accession>A0ABT6R5H5</accession>
<dbReference type="InterPro" id="IPR014240">
    <property type="entry name" value="YteA"/>
</dbReference>
<keyword evidence="3" id="KW-0862">Zinc</keyword>
<dbReference type="InterPro" id="IPR037187">
    <property type="entry name" value="DnaK_N"/>
</dbReference>
<dbReference type="Proteomes" id="UP001243286">
    <property type="component" value="Unassembled WGS sequence"/>
</dbReference>
<evidence type="ECO:0000256" key="2">
    <source>
        <dbReference type="ARBA" id="ARBA00022771"/>
    </source>
</evidence>
<dbReference type="SUPFAM" id="SSF109635">
    <property type="entry name" value="DnaK suppressor protein DksA, alpha-hairpin domain"/>
    <property type="match status" value="1"/>
</dbReference>
<evidence type="ECO:0000313" key="7">
    <source>
        <dbReference type="EMBL" id="MDI3236213.1"/>
    </source>
</evidence>
<organism evidence="7 8">
    <name type="scientific">Exiguobacterium antarcticum</name>
    <dbReference type="NCBI Taxonomy" id="132920"/>
    <lineage>
        <taxon>Bacteria</taxon>
        <taxon>Bacillati</taxon>
        <taxon>Bacillota</taxon>
        <taxon>Bacilli</taxon>
        <taxon>Bacillales</taxon>
        <taxon>Bacillales Family XII. Incertae Sedis</taxon>
        <taxon>Exiguobacterium</taxon>
    </lineage>
</organism>
<feature type="compositionally biased region" description="Basic and acidic residues" evidence="5">
    <location>
        <begin position="162"/>
        <end position="173"/>
    </location>
</feature>
<proteinExistence type="predicted"/>
<keyword evidence="1" id="KW-0479">Metal-binding</keyword>
<evidence type="ECO:0000256" key="1">
    <source>
        <dbReference type="ARBA" id="ARBA00022723"/>
    </source>
</evidence>
<dbReference type="SUPFAM" id="SSF57716">
    <property type="entry name" value="Glucocorticoid receptor-like (DNA-binding domain)"/>
    <property type="match status" value="1"/>
</dbReference>
<keyword evidence="8" id="KW-1185">Reference proteome</keyword>
<dbReference type="PROSITE" id="PS51128">
    <property type="entry name" value="ZF_DKSA_2"/>
    <property type="match status" value="1"/>
</dbReference>
<feature type="region of interest" description="Disordered" evidence="5">
    <location>
        <begin position="26"/>
        <end position="47"/>
    </location>
</feature>
<sequence length="173" mass="19357">MLSEKQIETFKTRLLKEKEKTETNIENREVDYDTGELSSYDNHPGDSGDELFLRERDQAMTDMQEDMLSDVDLALQAIDNGTYGVCKVCGKEIELDRLDIIPETLLCIEHAKEEAEREGNDPMSRPSEEDVLDPSVTATGKDIDGTTDGFSKVSEFGNSDTPSDKEDGIDPTR</sequence>
<keyword evidence="2" id="KW-0863">Zinc-finger</keyword>
<evidence type="ECO:0000313" key="8">
    <source>
        <dbReference type="Proteomes" id="UP001243286"/>
    </source>
</evidence>
<dbReference type="InterPro" id="IPR000962">
    <property type="entry name" value="Znf_DskA_TraR"/>
</dbReference>
<feature type="domain" description="Zinc finger DksA/TraR C4-type" evidence="6">
    <location>
        <begin position="81"/>
        <end position="109"/>
    </location>
</feature>
<gene>
    <name evidence="7" type="ORF">QK289_14460</name>
</gene>
<feature type="region of interest" description="Disordered" evidence="5">
    <location>
        <begin position="113"/>
        <end position="173"/>
    </location>
</feature>
<dbReference type="RefSeq" id="WP_014970542.1">
    <property type="nucleotide sequence ID" value="NZ_JANJYY010000040.1"/>
</dbReference>
<evidence type="ECO:0000256" key="3">
    <source>
        <dbReference type="ARBA" id="ARBA00022833"/>
    </source>
</evidence>
<name>A0ABT6R5H5_9BACL</name>
<dbReference type="Gene3D" id="1.20.120.910">
    <property type="entry name" value="DksA, coiled-coil domain"/>
    <property type="match status" value="1"/>
</dbReference>
<reference evidence="7 8" key="1">
    <citation type="submission" date="2023-04" db="EMBL/GenBank/DDBJ databases">
        <title>Antarctic isolates genomes.</title>
        <authorList>
            <person name="Dimov S.G."/>
        </authorList>
    </citation>
    <scope>NUCLEOTIDE SEQUENCE [LARGE SCALE GENOMIC DNA]</scope>
    <source>
        <strain evidence="7 8">AL19</strain>
    </source>
</reference>
<dbReference type="EMBL" id="JASBQV010000032">
    <property type="protein sequence ID" value="MDI3236213.1"/>
    <property type="molecule type" value="Genomic_DNA"/>
</dbReference>
<evidence type="ECO:0000256" key="4">
    <source>
        <dbReference type="PROSITE-ProRule" id="PRU00510"/>
    </source>
</evidence>
<protein>
    <submittedName>
        <fullName evidence="7">TraR/DksA C4-type zinc finger protein</fullName>
    </submittedName>
</protein>
<evidence type="ECO:0000259" key="6">
    <source>
        <dbReference type="Pfam" id="PF01258"/>
    </source>
</evidence>
<evidence type="ECO:0000256" key="5">
    <source>
        <dbReference type="SAM" id="MobiDB-lite"/>
    </source>
</evidence>
<dbReference type="PANTHER" id="PTHR33823:SF4">
    <property type="entry name" value="GENERAL STRESS PROTEIN 16O"/>
    <property type="match status" value="1"/>
</dbReference>
<dbReference type="PANTHER" id="PTHR33823">
    <property type="entry name" value="RNA POLYMERASE-BINDING TRANSCRIPTION FACTOR DKSA-RELATED"/>
    <property type="match status" value="1"/>
</dbReference>
<dbReference type="Pfam" id="PF01258">
    <property type="entry name" value="zf-dskA_traR"/>
    <property type="match status" value="1"/>
</dbReference>
<dbReference type="NCBIfam" id="TIGR02890">
    <property type="entry name" value="bacill_yteA"/>
    <property type="match status" value="1"/>
</dbReference>
<feature type="zinc finger region" description="dksA C4-type" evidence="4">
    <location>
        <begin position="86"/>
        <end position="110"/>
    </location>
</feature>